<name>A0ABW3KY52_9BACI</name>
<dbReference type="CDD" id="cd00093">
    <property type="entry name" value="HTH_XRE"/>
    <property type="match status" value="1"/>
</dbReference>
<feature type="repeat" description="TPR" evidence="1">
    <location>
        <begin position="273"/>
        <end position="306"/>
    </location>
</feature>
<dbReference type="SMART" id="SM00028">
    <property type="entry name" value="TPR"/>
    <property type="match status" value="4"/>
</dbReference>
<dbReference type="Gene3D" id="1.10.260.40">
    <property type="entry name" value="lambda repressor-like DNA-binding domains"/>
    <property type="match status" value="1"/>
</dbReference>
<dbReference type="SMART" id="SM00530">
    <property type="entry name" value="HTH_XRE"/>
    <property type="match status" value="1"/>
</dbReference>
<sequence length="425" mass="49858">MHIGNRIQILRNHRGLTLKEAAETVTSTSYLAKIEEGNHPPRPHVLSALETQLGVSEGFLVNYSKRDEDAEYLLKILQSNIVLHPDKAKEIIEVIEENYYEYLSPIPLEATYLCLKCAYYFKMGDTQSAIDIYETHITKYIDETELKSYPKLVRESFNYMMSLKTFSESRIKESTHYMEMFVDSVDHGPAKGAVIYNIALLYGMLNLNHKAIQFALRAKALFEHTKKYDMESCKTNNLLAAQYMTIKQYEEAMNFLDRAEKIAEIYNYSNLLSRIYHNKGLIHKNKENYDLAVKYLESSLELKKQTKNEDLWLTYKALMDSYLLDENKQSADKLYGQLLNELPKELESTHFLYIYFINYILKYKKEDEHILLDSIQYLESKKRYDSLKGVYKVLGDHYLEENNFKLASKYYKQELSHIDFEGGIE</sequence>
<gene>
    <name evidence="3" type="ORF">ACFQ2J_00615</name>
</gene>
<dbReference type="Gene3D" id="1.25.40.10">
    <property type="entry name" value="Tetratricopeptide repeat domain"/>
    <property type="match status" value="1"/>
</dbReference>
<dbReference type="RefSeq" id="WP_386055618.1">
    <property type="nucleotide sequence ID" value="NZ_JBHTKL010000001.1"/>
</dbReference>
<feature type="domain" description="HTH cro/C1-type" evidence="2">
    <location>
        <begin position="7"/>
        <end position="60"/>
    </location>
</feature>
<dbReference type="PROSITE" id="PS50943">
    <property type="entry name" value="HTH_CROC1"/>
    <property type="match status" value="1"/>
</dbReference>
<organism evidence="3 4">
    <name type="scientific">Thalassobacillus hwangdonensis</name>
    <dbReference type="NCBI Taxonomy" id="546108"/>
    <lineage>
        <taxon>Bacteria</taxon>
        <taxon>Bacillati</taxon>
        <taxon>Bacillota</taxon>
        <taxon>Bacilli</taxon>
        <taxon>Bacillales</taxon>
        <taxon>Bacillaceae</taxon>
        <taxon>Thalassobacillus</taxon>
    </lineage>
</organism>
<evidence type="ECO:0000256" key="1">
    <source>
        <dbReference type="PROSITE-ProRule" id="PRU00339"/>
    </source>
</evidence>
<dbReference type="Pfam" id="PF13424">
    <property type="entry name" value="TPR_12"/>
    <property type="match status" value="1"/>
</dbReference>
<keyword evidence="4" id="KW-1185">Reference proteome</keyword>
<dbReference type="InterPro" id="IPR019734">
    <property type="entry name" value="TPR_rpt"/>
</dbReference>
<dbReference type="SUPFAM" id="SSF48452">
    <property type="entry name" value="TPR-like"/>
    <property type="match status" value="1"/>
</dbReference>
<dbReference type="InterPro" id="IPR001387">
    <property type="entry name" value="Cro/C1-type_HTH"/>
</dbReference>
<dbReference type="PROSITE" id="PS50005">
    <property type="entry name" value="TPR"/>
    <property type="match status" value="1"/>
</dbReference>
<evidence type="ECO:0000313" key="4">
    <source>
        <dbReference type="Proteomes" id="UP001596990"/>
    </source>
</evidence>
<accession>A0ABW3KY52</accession>
<dbReference type="EMBL" id="JBHTKL010000001">
    <property type="protein sequence ID" value="MFD1017683.1"/>
    <property type="molecule type" value="Genomic_DNA"/>
</dbReference>
<evidence type="ECO:0000259" key="2">
    <source>
        <dbReference type="PROSITE" id="PS50943"/>
    </source>
</evidence>
<dbReference type="Pfam" id="PF01381">
    <property type="entry name" value="HTH_3"/>
    <property type="match status" value="1"/>
</dbReference>
<comment type="caution">
    <text evidence="3">The sequence shown here is derived from an EMBL/GenBank/DDBJ whole genome shotgun (WGS) entry which is preliminary data.</text>
</comment>
<evidence type="ECO:0000313" key="3">
    <source>
        <dbReference type="EMBL" id="MFD1017683.1"/>
    </source>
</evidence>
<keyword evidence="1" id="KW-0802">TPR repeat</keyword>
<dbReference type="InterPro" id="IPR011990">
    <property type="entry name" value="TPR-like_helical_dom_sf"/>
</dbReference>
<reference evidence="4" key="1">
    <citation type="journal article" date="2019" name="Int. J. Syst. Evol. Microbiol.">
        <title>The Global Catalogue of Microorganisms (GCM) 10K type strain sequencing project: providing services to taxonomists for standard genome sequencing and annotation.</title>
        <authorList>
            <consortium name="The Broad Institute Genomics Platform"/>
            <consortium name="The Broad Institute Genome Sequencing Center for Infectious Disease"/>
            <person name="Wu L."/>
            <person name="Ma J."/>
        </authorList>
    </citation>
    <scope>NUCLEOTIDE SEQUENCE [LARGE SCALE GENOMIC DNA]</scope>
    <source>
        <strain evidence="4">CCUG 56607</strain>
    </source>
</reference>
<dbReference type="InterPro" id="IPR010982">
    <property type="entry name" value="Lambda_DNA-bd_dom_sf"/>
</dbReference>
<dbReference type="SUPFAM" id="SSF47413">
    <property type="entry name" value="lambda repressor-like DNA-binding domains"/>
    <property type="match status" value="1"/>
</dbReference>
<protein>
    <submittedName>
        <fullName evidence="3">Helix-turn-helix domain-containing protein</fullName>
    </submittedName>
</protein>
<proteinExistence type="predicted"/>
<dbReference type="Proteomes" id="UP001596990">
    <property type="component" value="Unassembled WGS sequence"/>
</dbReference>